<dbReference type="PANTHER" id="PTHR14269">
    <property type="entry name" value="CDP-DIACYLGLYCEROL--GLYCEROL-3-PHOSPHATE 3-PHOSPHATIDYLTRANSFERASE-RELATED"/>
    <property type="match status" value="1"/>
</dbReference>
<evidence type="ECO:0000256" key="11">
    <source>
        <dbReference type="RuleBase" id="RU003750"/>
    </source>
</evidence>
<dbReference type="Pfam" id="PF01066">
    <property type="entry name" value="CDP-OH_P_transf"/>
    <property type="match status" value="1"/>
</dbReference>
<dbReference type="InterPro" id="IPR004570">
    <property type="entry name" value="Phosphatidylglycerol_P_synth"/>
</dbReference>
<dbReference type="EMBL" id="JBHTCQ010000004">
    <property type="protein sequence ID" value="MFC7406649.1"/>
    <property type="molecule type" value="Genomic_DNA"/>
</dbReference>
<dbReference type="Gene3D" id="1.20.120.1760">
    <property type="match status" value="1"/>
</dbReference>
<proteinExistence type="inferred from homology"/>
<keyword evidence="5 12" id="KW-0812">Transmembrane</keyword>
<comment type="caution">
    <text evidence="13">The sequence shown here is derived from an EMBL/GenBank/DDBJ whole genome shotgun (WGS) entry which is preliminary data.</text>
</comment>
<feature type="transmembrane region" description="Helical" evidence="12">
    <location>
        <begin position="44"/>
        <end position="62"/>
    </location>
</feature>
<evidence type="ECO:0000256" key="10">
    <source>
        <dbReference type="ARBA" id="ARBA00023264"/>
    </source>
</evidence>
<comment type="subcellular location">
    <subcellularLocation>
        <location evidence="1">Membrane</location>
        <topology evidence="1">Multi-pass membrane protein</topology>
    </subcellularLocation>
</comment>
<protein>
    <submittedName>
        <fullName evidence="13">CDP-alcohol phosphatidyltransferase family protein</fullName>
    </submittedName>
</protein>
<sequence length="195" mass="21449">MEQASPAGEVTERVWTVPNVISAVRLLLVPVFGVLLFTERDVPALVVLVVAGVTDWLDGLIARHFHQTSRLGQLLDPAADRLYIFVTLVGLAWREFVPWWLVLVIVARDVLLACLLPALRRHGYGPLPVHLAGKAGTFALMYSFPLLLLAGLPGTPGDLAWTFGWACALWGVGLYWFAALLYVEQVARIVRESAP</sequence>
<evidence type="ECO:0000313" key="13">
    <source>
        <dbReference type="EMBL" id="MFC7406649.1"/>
    </source>
</evidence>
<dbReference type="InterPro" id="IPR050324">
    <property type="entry name" value="CDP-alcohol_PTase-I"/>
</dbReference>
<feature type="transmembrane region" description="Helical" evidence="12">
    <location>
        <begin position="131"/>
        <end position="151"/>
    </location>
</feature>
<name>A0ABW2QCA2_9MICO</name>
<organism evidence="13 14">
    <name type="scientific">Georgenia alba</name>
    <dbReference type="NCBI Taxonomy" id="2233858"/>
    <lineage>
        <taxon>Bacteria</taxon>
        <taxon>Bacillati</taxon>
        <taxon>Actinomycetota</taxon>
        <taxon>Actinomycetes</taxon>
        <taxon>Micrococcales</taxon>
        <taxon>Bogoriellaceae</taxon>
        <taxon>Georgenia</taxon>
    </lineage>
</organism>
<accession>A0ABW2QCA2</accession>
<dbReference type="PANTHER" id="PTHR14269:SF62">
    <property type="entry name" value="CDP-DIACYLGLYCEROL--GLYCEROL-3-PHOSPHATE 3-PHOSPHATIDYLTRANSFERASE 1, CHLOROPLASTIC"/>
    <property type="match status" value="1"/>
</dbReference>
<reference evidence="14" key="1">
    <citation type="journal article" date="2019" name="Int. J. Syst. Evol. Microbiol.">
        <title>The Global Catalogue of Microorganisms (GCM) 10K type strain sequencing project: providing services to taxonomists for standard genome sequencing and annotation.</title>
        <authorList>
            <consortium name="The Broad Institute Genomics Platform"/>
            <consortium name="The Broad Institute Genome Sequencing Center for Infectious Disease"/>
            <person name="Wu L."/>
            <person name="Ma J."/>
        </authorList>
    </citation>
    <scope>NUCLEOTIDE SEQUENCE [LARGE SCALE GENOMIC DNA]</scope>
    <source>
        <strain evidence="14">JCM 1490</strain>
    </source>
</reference>
<keyword evidence="4 11" id="KW-0808">Transferase</keyword>
<evidence type="ECO:0000256" key="2">
    <source>
        <dbReference type="ARBA" id="ARBA00010441"/>
    </source>
</evidence>
<dbReference type="PROSITE" id="PS00379">
    <property type="entry name" value="CDP_ALCOHOL_P_TRANSF"/>
    <property type="match status" value="1"/>
</dbReference>
<evidence type="ECO:0000313" key="14">
    <source>
        <dbReference type="Proteomes" id="UP001596455"/>
    </source>
</evidence>
<evidence type="ECO:0000256" key="4">
    <source>
        <dbReference type="ARBA" id="ARBA00022679"/>
    </source>
</evidence>
<keyword evidence="6 12" id="KW-1133">Transmembrane helix</keyword>
<dbReference type="InterPro" id="IPR043130">
    <property type="entry name" value="CDP-OH_PTrfase_TM_dom"/>
</dbReference>
<keyword evidence="10" id="KW-1208">Phospholipid metabolism</keyword>
<dbReference type="InterPro" id="IPR048254">
    <property type="entry name" value="CDP_ALCOHOL_P_TRANSF_CS"/>
</dbReference>
<evidence type="ECO:0000256" key="6">
    <source>
        <dbReference type="ARBA" id="ARBA00022989"/>
    </source>
</evidence>
<feature type="transmembrane region" description="Helical" evidence="12">
    <location>
        <begin position="163"/>
        <end position="183"/>
    </location>
</feature>
<evidence type="ECO:0000256" key="9">
    <source>
        <dbReference type="ARBA" id="ARBA00023209"/>
    </source>
</evidence>
<evidence type="ECO:0000256" key="7">
    <source>
        <dbReference type="ARBA" id="ARBA00023098"/>
    </source>
</evidence>
<feature type="transmembrane region" description="Helical" evidence="12">
    <location>
        <begin position="74"/>
        <end position="93"/>
    </location>
</feature>
<evidence type="ECO:0000256" key="5">
    <source>
        <dbReference type="ARBA" id="ARBA00022692"/>
    </source>
</evidence>
<dbReference type="PIRSF" id="PIRSF000847">
    <property type="entry name" value="Phos_ph_gly_syn"/>
    <property type="match status" value="1"/>
</dbReference>
<evidence type="ECO:0000256" key="12">
    <source>
        <dbReference type="SAM" id="Phobius"/>
    </source>
</evidence>
<evidence type="ECO:0000256" key="1">
    <source>
        <dbReference type="ARBA" id="ARBA00004141"/>
    </source>
</evidence>
<gene>
    <name evidence="13" type="ORF">ACFQQL_16135</name>
</gene>
<keyword evidence="9" id="KW-0594">Phospholipid biosynthesis</keyword>
<keyword evidence="3" id="KW-0444">Lipid biosynthesis</keyword>
<dbReference type="RefSeq" id="WP_382396485.1">
    <property type="nucleotide sequence ID" value="NZ_JBHTCQ010000004.1"/>
</dbReference>
<keyword evidence="7" id="KW-0443">Lipid metabolism</keyword>
<keyword evidence="8 12" id="KW-0472">Membrane</keyword>
<evidence type="ECO:0000256" key="8">
    <source>
        <dbReference type="ARBA" id="ARBA00023136"/>
    </source>
</evidence>
<dbReference type="InterPro" id="IPR000462">
    <property type="entry name" value="CDP-OH_P_trans"/>
</dbReference>
<dbReference type="Proteomes" id="UP001596455">
    <property type="component" value="Unassembled WGS sequence"/>
</dbReference>
<keyword evidence="14" id="KW-1185">Reference proteome</keyword>
<feature type="transmembrane region" description="Helical" evidence="12">
    <location>
        <begin position="20"/>
        <end position="38"/>
    </location>
</feature>
<evidence type="ECO:0000256" key="3">
    <source>
        <dbReference type="ARBA" id="ARBA00022516"/>
    </source>
</evidence>
<comment type="similarity">
    <text evidence="2 11">Belongs to the CDP-alcohol phosphatidyltransferase class-I family.</text>
</comment>